<dbReference type="Proteomes" id="UP001157017">
    <property type="component" value="Unassembled WGS sequence"/>
</dbReference>
<feature type="region of interest" description="Disordered" evidence="1">
    <location>
        <begin position="71"/>
        <end position="154"/>
    </location>
</feature>
<dbReference type="EMBL" id="BSUZ01000001">
    <property type="protein sequence ID" value="GMA87059.1"/>
    <property type="molecule type" value="Genomic_DNA"/>
</dbReference>
<gene>
    <name evidence="2" type="ORF">GCM10025868_23090</name>
</gene>
<feature type="compositionally biased region" description="Basic residues" evidence="1">
    <location>
        <begin position="80"/>
        <end position="96"/>
    </location>
</feature>
<keyword evidence="3" id="KW-1185">Reference proteome</keyword>
<accession>A0ABQ6JGY2</accession>
<evidence type="ECO:0000313" key="3">
    <source>
        <dbReference type="Proteomes" id="UP001157017"/>
    </source>
</evidence>
<organism evidence="2 3">
    <name type="scientific">Angustibacter aerolatus</name>
    <dbReference type="NCBI Taxonomy" id="1162965"/>
    <lineage>
        <taxon>Bacteria</taxon>
        <taxon>Bacillati</taxon>
        <taxon>Actinomycetota</taxon>
        <taxon>Actinomycetes</taxon>
        <taxon>Kineosporiales</taxon>
        <taxon>Kineosporiaceae</taxon>
    </lineage>
</organism>
<proteinExistence type="predicted"/>
<evidence type="ECO:0000313" key="2">
    <source>
        <dbReference type="EMBL" id="GMA87059.1"/>
    </source>
</evidence>
<sequence length="154" mass="16160">MALPVTEPNLADVWQGTVSTLGDAGLTAQQRAFLRLARLVGLIDSTALVAVPNDYTKDVLEQRLRAQVTDALGAQARSRGAARRHRRPQPRGRRPERRRERPGSACSADRASKAPATAPPTGSPPSTCVTASATTVPAPGSTGTVAPTTPTTRC</sequence>
<dbReference type="InterPro" id="IPR038454">
    <property type="entry name" value="DnaA_N_sf"/>
</dbReference>
<dbReference type="Gene3D" id="3.30.300.180">
    <property type="match status" value="1"/>
</dbReference>
<name>A0ABQ6JGY2_9ACTN</name>
<protein>
    <submittedName>
        <fullName evidence="2">Uncharacterized protein</fullName>
    </submittedName>
</protein>
<reference evidence="3" key="1">
    <citation type="journal article" date="2019" name="Int. J. Syst. Evol. Microbiol.">
        <title>The Global Catalogue of Microorganisms (GCM) 10K type strain sequencing project: providing services to taxonomists for standard genome sequencing and annotation.</title>
        <authorList>
            <consortium name="The Broad Institute Genomics Platform"/>
            <consortium name="The Broad Institute Genome Sequencing Center for Infectious Disease"/>
            <person name="Wu L."/>
            <person name="Ma J."/>
        </authorList>
    </citation>
    <scope>NUCLEOTIDE SEQUENCE [LARGE SCALE GENOMIC DNA]</scope>
    <source>
        <strain evidence="3">NBRC 108730</strain>
    </source>
</reference>
<feature type="compositionally biased region" description="Low complexity" evidence="1">
    <location>
        <begin position="137"/>
        <end position="154"/>
    </location>
</feature>
<evidence type="ECO:0000256" key="1">
    <source>
        <dbReference type="SAM" id="MobiDB-lite"/>
    </source>
</evidence>
<comment type="caution">
    <text evidence="2">The sequence shown here is derived from an EMBL/GenBank/DDBJ whole genome shotgun (WGS) entry which is preliminary data.</text>
</comment>